<dbReference type="Pfam" id="PF00171">
    <property type="entry name" value="Aldedh"/>
    <property type="match status" value="1"/>
</dbReference>
<keyword evidence="4" id="KW-1185">Reference proteome</keyword>
<reference evidence="3" key="1">
    <citation type="submission" date="2020-08" db="EMBL/GenBank/DDBJ databases">
        <title>Genomic insights into the carbon and energy metabolism of the first obligate autotrophic acetogenic bacterium Aceticella autotrophica gen. nov., sp. nov.</title>
        <authorList>
            <person name="Toshchakov S.V."/>
            <person name="Elcheninov A.G."/>
            <person name="Kublanov I.V."/>
            <person name="Frolov E.N."/>
            <person name="Lebedinsky A.V."/>
        </authorList>
    </citation>
    <scope>NUCLEOTIDE SEQUENCE</scope>
    <source>
        <strain evidence="3">3443-3Ac</strain>
    </source>
</reference>
<dbReference type="Gene3D" id="3.40.309.10">
    <property type="entry name" value="Aldehyde Dehydrogenase, Chain A, domain 2"/>
    <property type="match status" value="1"/>
</dbReference>
<dbReference type="RefSeq" id="WP_284680837.1">
    <property type="nucleotide sequence ID" value="NZ_CP060096.1"/>
</dbReference>
<dbReference type="CDD" id="cd07082">
    <property type="entry name" value="ALDH_F11_NP-GAPDH"/>
    <property type="match status" value="1"/>
</dbReference>
<dbReference type="InterPro" id="IPR050740">
    <property type="entry name" value="Aldehyde_DH_Superfamily"/>
</dbReference>
<dbReference type="KEGG" id="aaut:ACETAC_04405"/>
<accession>A0A975AX46</accession>
<name>A0A975AX46_9THEO</name>
<dbReference type="SUPFAM" id="SSF53720">
    <property type="entry name" value="ALDH-like"/>
    <property type="match status" value="1"/>
</dbReference>
<evidence type="ECO:0000259" key="2">
    <source>
        <dbReference type="Pfam" id="PF00171"/>
    </source>
</evidence>
<keyword evidence="1" id="KW-0560">Oxidoreductase</keyword>
<dbReference type="InterPro" id="IPR016162">
    <property type="entry name" value="Ald_DH_N"/>
</dbReference>
<dbReference type="GO" id="GO:0016620">
    <property type="term" value="F:oxidoreductase activity, acting on the aldehyde or oxo group of donors, NAD or NADP as acceptor"/>
    <property type="evidence" value="ECO:0007669"/>
    <property type="project" value="InterPro"/>
</dbReference>
<proteinExistence type="predicted"/>
<feature type="domain" description="Aldehyde dehydrogenase" evidence="2">
    <location>
        <begin position="61"/>
        <end position="506"/>
    </location>
</feature>
<dbReference type="PANTHER" id="PTHR43353:SF5">
    <property type="entry name" value="SUCCINATE-SEMIALDEHYDE DEHYDROGENASE, MITOCHONDRIAL"/>
    <property type="match status" value="1"/>
</dbReference>
<dbReference type="Proteomes" id="UP000671913">
    <property type="component" value="Chromosome"/>
</dbReference>
<evidence type="ECO:0000256" key="1">
    <source>
        <dbReference type="ARBA" id="ARBA00023002"/>
    </source>
</evidence>
<dbReference type="AlphaFoldDB" id="A0A975AX46"/>
<gene>
    <name evidence="3" type="ORF">ACETAC_04405</name>
</gene>
<sequence>MNVKENFKDIFPDEKAIPAEFTISSPIIQKEYLLDGKLCQWEGDMQEVYSPIYTKTSQGLSKKFIGKYPLLTEKEAMEALKSALNAYDEGRGQWPTMAVADRIKHVEEFAFRFKEKKKEVVNLLMWEICKSYEDSLKEFDRTVEYIMDTIDAMKDLDRISSRFVIEDGVIAQIRRSPLGVVMCMGPYNYPLNETFTTLIPALIMGNTVILKPPKMGVLLHRPILSIFKDCFPKGVVNTIYGQGQQVVAPIIASGKVNVLAFIGSSEVADILRKQHPKPHRLRCVLGLESKNAAIILPDVDLNMTVKECILGTLSFNGQRCTALKILFVHSDIIDAFLDKFANEIDRLKVGMPWETNVNITPIPSNDRIKYLEKLIQDARDLGANIINNKGGIIKESLFYPTVLYPVNDKMKIYHEEQFGPVIPVVPFDDIEIPTRYIIESNYGQQVSLFAKDPDIISKLIDSLVNQVCRVNINSQCQRGPDVFPFTGRKDSAEGTLSVSDALRAFSIRTLVAAKENDINKEIITKILKERKSNFLSTDFIF</sequence>
<dbReference type="InterPro" id="IPR016161">
    <property type="entry name" value="Ald_DH/histidinol_DH"/>
</dbReference>
<organism evidence="3 4">
    <name type="scientific">Aceticella autotrophica</name>
    <dbReference type="NCBI Taxonomy" id="2755338"/>
    <lineage>
        <taxon>Bacteria</taxon>
        <taxon>Bacillati</taxon>
        <taxon>Bacillota</taxon>
        <taxon>Clostridia</taxon>
        <taxon>Thermoanaerobacterales</taxon>
        <taxon>Thermoanaerobacteraceae</taxon>
        <taxon>Aceticella</taxon>
    </lineage>
</organism>
<evidence type="ECO:0000313" key="3">
    <source>
        <dbReference type="EMBL" id="QSZ28099.1"/>
    </source>
</evidence>
<dbReference type="InterPro" id="IPR015590">
    <property type="entry name" value="Aldehyde_DH_dom"/>
</dbReference>
<evidence type="ECO:0000313" key="4">
    <source>
        <dbReference type="Proteomes" id="UP000671913"/>
    </source>
</evidence>
<dbReference type="EMBL" id="CP060096">
    <property type="protein sequence ID" value="QSZ28099.1"/>
    <property type="molecule type" value="Genomic_DNA"/>
</dbReference>
<protein>
    <submittedName>
        <fullName evidence="3">NADP-dependent glyceraldehyde-3-phosphate dehydrogenase</fullName>
    </submittedName>
</protein>
<dbReference type="Gene3D" id="3.40.605.10">
    <property type="entry name" value="Aldehyde Dehydrogenase, Chain A, domain 1"/>
    <property type="match status" value="1"/>
</dbReference>
<dbReference type="PROSITE" id="PS00070">
    <property type="entry name" value="ALDEHYDE_DEHYDR_CYS"/>
    <property type="match status" value="1"/>
</dbReference>
<dbReference type="PANTHER" id="PTHR43353">
    <property type="entry name" value="SUCCINATE-SEMIALDEHYDE DEHYDROGENASE, MITOCHONDRIAL"/>
    <property type="match status" value="1"/>
</dbReference>
<dbReference type="InterPro" id="IPR016163">
    <property type="entry name" value="Ald_DH_C"/>
</dbReference>
<dbReference type="InterPro" id="IPR016160">
    <property type="entry name" value="Ald_DH_CS_CYS"/>
</dbReference>